<dbReference type="PANTHER" id="PTHR38011:SF12">
    <property type="entry name" value="BIFUNCTIONAL DEAMINASE-REDUCTASE DOMAIN PROTEIN"/>
    <property type="match status" value="1"/>
</dbReference>
<dbReference type="InterPro" id="IPR024072">
    <property type="entry name" value="DHFR-like_dom_sf"/>
</dbReference>
<comment type="caution">
    <text evidence="2">The sequence shown here is derived from an EMBL/GenBank/DDBJ whole genome shotgun (WGS) entry which is preliminary data.</text>
</comment>
<feature type="domain" description="Bacterial bifunctional deaminase-reductase C-terminal" evidence="1">
    <location>
        <begin position="3"/>
        <end position="189"/>
    </location>
</feature>
<dbReference type="RefSeq" id="WP_376809500.1">
    <property type="nucleotide sequence ID" value="NZ_JBHTAC010000043.1"/>
</dbReference>
<dbReference type="Pfam" id="PF01872">
    <property type="entry name" value="RibD_C"/>
    <property type="match status" value="1"/>
</dbReference>
<reference evidence="3" key="1">
    <citation type="journal article" date="2019" name="Int. J. Syst. Evol. Microbiol.">
        <title>The Global Catalogue of Microorganisms (GCM) 10K type strain sequencing project: providing services to taxonomists for standard genome sequencing and annotation.</title>
        <authorList>
            <consortium name="The Broad Institute Genomics Platform"/>
            <consortium name="The Broad Institute Genome Sequencing Center for Infectious Disease"/>
            <person name="Wu L."/>
            <person name="Ma J."/>
        </authorList>
    </citation>
    <scope>NUCLEOTIDE SEQUENCE [LARGE SCALE GENOMIC DNA]</scope>
    <source>
        <strain evidence="3">CGMCC 1.9106</strain>
    </source>
</reference>
<organism evidence="2 3">
    <name type="scientific">Catellatospora aurea</name>
    <dbReference type="NCBI Taxonomy" id="1337874"/>
    <lineage>
        <taxon>Bacteria</taxon>
        <taxon>Bacillati</taxon>
        <taxon>Actinomycetota</taxon>
        <taxon>Actinomycetes</taxon>
        <taxon>Micromonosporales</taxon>
        <taxon>Micromonosporaceae</taxon>
        <taxon>Catellatospora</taxon>
    </lineage>
</organism>
<accession>A0ABW2H363</accession>
<sequence>MGKVISAMSISVDGYVGAADPEQWWPVHERLHGWVFGLAAWRSRQNMEGGAHTVSSDLVAEEFAGTGAYVLGRNMFDYGQEPWGEKPPFQAPVFVPTHRPREPLTRIGTTFTFVTEGIEAALKLAREAAGDKNVFVSGGASIVQQCIRAGLLDELHLHQTPVLLGAGIRLWDDIGTDWKDLQPTRVTAADGVTHLYYGFDNTQK</sequence>
<proteinExistence type="predicted"/>
<protein>
    <submittedName>
        <fullName evidence="2">Dihydrofolate reductase family protein</fullName>
    </submittedName>
</protein>
<dbReference type="Proteomes" id="UP001596392">
    <property type="component" value="Unassembled WGS sequence"/>
</dbReference>
<dbReference type="SUPFAM" id="SSF53597">
    <property type="entry name" value="Dihydrofolate reductase-like"/>
    <property type="match status" value="1"/>
</dbReference>
<evidence type="ECO:0000259" key="1">
    <source>
        <dbReference type="Pfam" id="PF01872"/>
    </source>
</evidence>
<evidence type="ECO:0000313" key="3">
    <source>
        <dbReference type="Proteomes" id="UP001596392"/>
    </source>
</evidence>
<gene>
    <name evidence="2" type="ORF">ACFQO7_29850</name>
</gene>
<keyword evidence="3" id="KW-1185">Reference proteome</keyword>
<dbReference type="Gene3D" id="3.40.430.10">
    <property type="entry name" value="Dihydrofolate Reductase, subunit A"/>
    <property type="match status" value="1"/>
</dbReference>
<dbReference type="InterPro" id="IPR002734">
    <property type="entry name" value="RibDG_C"/>
</dbReference>
<evidence type="ECO:0000313" key="2">
    <source>
        <dbReference type="EMBL" id="MFC7246705.1"/>
    </source>
</evidence>
<dbReference type="EMBL" id="JBHTAC010000043">
    <property type="protein sequence ID" value="MFC7246705.1"/>
    <property type="molecule type" value="Genomic_DNA"/>
</dbReference>
<dbReference type="InterPro" id="IPR050765">
    <property type="entry name" value="Riboflavin_Biosynth_HTPR"/>
</dbReference>
<dbReference type="PANTHER" id="PTHR38011">
    <property type="entry name" value="DIHYDROFOLATE REDUCTASE FAMILY PROTEIN (AFU_ORTHOLOGUE AFUA_8G06820)"/>
    <property type="match status" value="1"/>
</dbReference>
<name>A0ABW2H363_9ACTN</name>